<dbReference type="EMBL" id="JAJA02000001">
    <property type="protein sequence ID" value="KWS04714.1"/>
    <property type="molecule type" value="Genomic_DNA"/>
</dbReference>
<accession>A0A108U8W3</accession>
<proteinExistence type="predicted"/>
<keyword evidence="2" id="KW-1185">Reference proteome</keyword>
<comment type="caution">
    <text evidence="1">The sequence shown here is derived from an EMBL/GenBank/DDBJ whole genome shotgun (WGS) entry which is preliminary data.</text>
</comment>
<reference evidence="1 2" key="1">
    <citation type="journal article" date="2014" name="Genome Announc.">
        <title>Draft Genome Sequence of Lysobacter capsici AZ78, a Bacterium Antagonistic to Plant-Pathogenic Oomycetes.</title>
        <authorList>
            <person name="Puopolo G."/>
            <person name="Sonego P."/>
            <person name="Engelen K."/>
            <person name="Pertot I."/>
        </authorList>
    </citation>
    <scope>NUCLEOTIDE SEQUENCE [LARGE SCALE GENOMIC DNA]</scope>
    <source>
        <strain evidence="1 2">AZ78</strain>
    </source>
</reference>
<evidence type="ECO:0000313" key="1">
    <source>
        <dbReference type="EMBL" id="KWS04714.1"/>
    </source>
</evidence>
<dbReference type="AlphaFoldDB" id="A0A108U8W3"/>
<evidence type="ECO:0000313" key="2">
    <source>
        <dbReference type="Proteomes" id="UP000023435"/>
    </source>
</evidence>
<gene>
    <name evidence="1" type="ORF">AZ78_2264</name>
</gene>
<name>A0A108U8W3_9GAMM</name>
<sequence>MRFSLKVQRGALFGRTQQRPVRSLMSIDALSAPITPE</sequence>
<dbReference type="Proteomes" id="UP000023435">
    <property type="component" value="Unassembled WGS sequence"/>
</dbReference>
<protein>
    <submittedName>
        <fullName evidence="1">Uncharacterized protein</fullName>
    </submittedName>
</protein>
<organism evidence="1 2">
    <name type="scientific">Lysobacter capsici AZ78</name>
    <dbReference type="NCBI Taxonomy" id="1444315"/>
    <lineage>
        <taxon>Bacteria</taxon>
        <taxon>Pseudomonadati</taxon>
        <taxon>Pseudomonadota</taxon>
        <taxon>Gammaproteobacteria</taxon>
        <taxon>Lysobacterales</taxon>
        <taxon>Lysobacteraceae</taxon>
        <taxon>Lysobacter</taxon>
    </lineage>
</organism>